<feature type="region of interest" description="Disordered" evidence="1">
    <location>
        <begin position="1"/>
        <end position="36"/>
    </location>
</feature>
<evidence type="ECO:0000259" key="2">
    <source>
        <dbReference type="PROSITE" id="PS50011"/>
    </source>
</evidence>
<keyword evidence="4" id="KW-1185">Reference proteome</keyword>
<keyword evidence="3" id="KW-0418">Kinase</keyword>
<dbReference type="InterPro" id="IPR001245">
    <property type="entry name" value="Ser-Thr/Tyr_kinase_cat_dom"/>
</dbReference>
<dbReference type="PANTHER" id="PTHR44329">
    <property type="entry name" value="SERINE/THREONINE-PROTEIN KINASE TNNI3K-RELATED"/>
    <property type="match status" value="1"/>
</dbReference>
<dbReference type="PRINTS" id="PR00109">
    <property type="entry name" value="TYRKINASE"/>
</dbReference>
<sequence>MGRQDGSAFALQHQVIQSPPASASVPSLSAPSTSPVPLASGLDYPQYQSSKLFPFTGMKKLEEQRRAKGRISGSSSTTDVTILGSVDEGEEIPTSAQSLNTLPGVEPGADHRIGRQTSDTTMRYQYLDSSATASLSSQQDDSNISSTGSSMSRLPTVRKWPKARKTKFLSSPSPPGDGVSYSTASLSYSNILPISYPQDQAIVDALLDTSREPGPWHVLDATTDELVKKVATVLSKSEIYDQLSDLPVIQAQSTLDFLQDLLDIRGLPTSYKRTFLKTSLKLAHVHDCVPRCLTIGGFKTTVEGREVAIKRGRIFTGENNITKVLRKMTREAIIWGQCDHPNVLPFYGIYRDSAPSSFCLVSPFIPNGPLRQYLSNTDNPDRHRLALDITRGMNYLHKMFIVHGDLKGDNILITYDHRAVIADFGISFAMGINFFGTSSSSRKGGTVKWQPPEVLNGNPNSFSADVYSLACVHFEVFDRSLPWGNLNDGAVVMNVSVRKKHPPRPKHLAKTNLWWELMVRCWAYEPSERPTLQNLMECLHVTGDTLPPPPKWDKPDLARLRGPLVQGKLHIPSDLPSFLNVEGVSYLADPGTKSVNPN</sequence>
<dbReference type="InterPro" id="IPR051681">
    <property type="entry name" value="Ser/Thr_Kinases-Pseudokinases"/>
</dbReference>
<dbReference type="EMBL" id="JAUEPR010000032">
    <property type="protein sequence ID" value="KAK0473642.1"/>
    <property type="molecule type" value="Genomic_DNA"/>
</dbReference>
<proteinExistence type="predicted"/>
<dbReference type="Proteomes" id="UP001175227">
    <property type="component" value="Unassembled WGS sequence"/>
</dbReference>
<reference evidence="3" key="1">
    <citation type="submission" date="2023-06" db="EMBL/GenBank/DDBJ databases">
        <authorList>
            <consortium name="Lawrence Berkeley National Laboratory"/>
            <person name="Ahrendt S."/>
            <person name="Sahu N."/>
            <person name="Indic B."/>
            <person name="Wong-Bajracharya J."/>
            <person name="Merenyi Z."/>
            <person name="Ke H.-M."/>
            <person name="Monk M."/>
            <person name="Kocsube S."/>
            <person name="Drula E."/>
            <person name="Lipzen A."/>
            <person name="Balint B."/>
            <person name="Henrissat B."/>
            <person name="Andreopoulos B."/>
            <person name="Martin F.M."/>
            <person name="Harder C.B."/>
            <person name="Rigling D."/>
            <person name="Ford K.L."/>
            <person name="Foster G.D."/>
            <person name="Pangilinan J."/>
            <person name="Papanicolaou A."/>
            <person name="Barry K."/>
            <person name="LaButti K."/>
            <person name="Viragh M."/>
            <person name="Koriabine M."/>
            <person name="Yan M."/>
            <person name="Riley R."/>
            <person name="Champramary S."/>
            <person name="Plett K.L."/>
            <person name="Tsai I.J."/>
            <person name="Slot J."/>
            <person name="Sipos G."/>
            <person name="Plett J."/>
            <person name="Nagy L.G."/>
            <person name="Grigoriev I.V."/>
        </authorList>
    </citation>
    <scope>NUCLEOTIDE SEQUENCE</scope>
    <source>
        <strain evidence="3">ICMP 16352</strain>
    </source>
</reference>
<dbReference type="AlphaFoldDB" id="A0AA39NXC9"/>
<dbReference type="Gene3D" id="1.10.510.10">
    <property type="entry name" value="Transferase(Phosphotransferase) domain 1"/>
    <property type="match status" value="1"/>
</dbReference>
<protein>
    <submittedName>
        <fullName evidence="3">Kinase-like domain-containing protein</fullName>
    </submittedName>
</protein>
<dbReference type="SMART" id="SM00220">
    <property type="entry name" value="S_TKc"/>
    <property type="match status" value="1"/>
</dbReference>
<feature type="compositionally biased region" description="Polar residues" evidence="1">
    <location>
        <begin position="130"/>
        <end position="153"/>
    </location>
</feature>
<dbReference type="InterPro" id="IPR008271">
    <property type="entry name" value="Ser/Thr_kinase_AS"/>
</dbReference>
<feature type="compositionally biased region" description="Low complexity" evidence="1">
    <location>
        <begin position="18"/>
        <end position="36"/>
    </location>
</feature>
<keyword evidence="3" id="KW-0808">Transferase</keyword>
<evidence type="ECO:0000256" key="1">
    <source>
        <dbReference type="SAM" id="MobiDB-lite"/>
    </source>
</evidence>
<dbReference type="PROSITE" id="PS00108">
    <property type="entry name" value="PROTEIN_KINASE_ST"/>
    <property type="match status" value="1"/>
</dbReference>
<dbReference type="GO" id="GO:0005524">
    <property type="term" value="F:ATP binding"/>
    <property type="evidence" value="ECO:0007669"/>
    <property type="project" value="InterPro"/>
</dbReference>
<organism evidence="3 4">
    <name type="scientific">Armillaria novae-zelandiae</name>
    <dbReference type="NCBI Taxonomy" id="153914"/>
    <lineage>
        <taxon>Eukaryota</taxon>
        <taxon>Fungi</taxon>
        <taxon>Dikarya</taxon>
        <taxon>Basidiomycota</taxon>
        <taxon>Agaricomycotina</taxon>
        <taxon>Agaricomycetes</taxon>
        <taxon>Agaricomycetidae</taxon>
        <taxon>Agaricales</taxon>
        <taxon>Marasmiineae</taxon>
        <taxon>Physalacriaceae</taxon>
        <taxon>Armillaria</taxon>
    </lineage>
</organism>
<feature type="region of interest" description="Disordered" evidence="1">
    <location>
        <begin position="89"/>
        <end position="118"/>
    </location>
</feature>
<dbReference type="SUPFAM" id="SSF56112">
    <property type="entry name" value="Protein kinase-like (PK-like)"/>
    <property type="match status" value="1"/>
</dbReference>
<accession>A0AA39NXC9</accession>
<dbReference type="PROSITE" id="PS50011">
    <property type="entry name" value="PROTEIN_KINASE_DOM"/>
    <property type="match status" value="1"/>
</dbReference>
<name>A0AA39NXC9_9AGAR</name>
<dbReference type="GO" id="GO:0004674">
    <property type="term" value="F:protein serine/threonine kinase activity"/>
    <property type="evidence" value="ECO:0007669"/>
    <property type="project" value="TreeGrafter"/>
</dbReference>
<evidence type="ECO:0000313" key="3">
    <source>
        <dbReference type="EMBL" id="KAK0473642.1"/>
    </source>
</evidence>
<evidence type="ECO:0000313" key="4">
    <source>
        <dbReference type="Proteomes" id="UP001175227"/>
    </source>
</evidence>
<gene>
    <name evidence="3" type="ORF">IW261DRAFT_686157</name>
</gene>
<dbReference type="InterPro" id="IPR000719">
    <property type="entry name" value="Prot_kinase_dom"/>
</dbReference>
<dbReference type="InterPro" id="IPR011009">
    <property type="entry name" value="Kinase-like_dom_sf"/>
</dbReference>
<comment type="caution">
    <text evidence="3">The sequence shown here is derived from an EMBL/GenBank/DDBJ whole genome shotgun (WGS) entry which is preliminary data.</text>
</comment>
<dbReference type="Pfam" id="PF07714">
    <property type="entry name" value="PK_Tyr_Ser-Thr"/>
    <property type="match status" value="1"/>
</dbReference>
<feature type="domain" description="Protein kinase" evidence="2">
    <location>
        <begin position="271"/>
        <end position="543"/>
    </location>
</feature>
<feature type="region of interest" description="Disordered" evidence="1">
    <location>
        <begin position="130"/>
        <end position="179"/>
    </location>
</feature>